<dbReference type="Proteomes" id="UP001396334">
    <property type="component" value="Unassembled WGS sequence"/>
</dbReference>
<gene>
    <name evidence="3" type="ORF">V6N11_033949</name>
</gene>
<accession>A0ABR2S1W3</accession>
<proteinExistence type="predicted"/>
<feature type="domain" description="Putative plant transposon protein" evidence="2">
    <location>
        <begin position="46"/>
        <end position="157"/>
    </location>
</feature>
<reference evidence="3 4" key="1">
    <citation type="journal article" date="2024" name="G3 (Bethesda)">
        <title>Genome assembly of Hibiscus sabdariffa L. provides insights into metabolisms of medicinal natural products.</title>
        <authorList>
            <person name="Kim T."/>
        </authorList>
    </citation>
    <scope>NUCLEOTIDE SEQUENCE [LARGE SCALE GENOMIC DNA]</scope>
    <source>
        <strain evidence="3">TK-2024</strain>
        <tissue evidence="3">Old leaves</tissue>
    </source>
</reference>
<dbReference type="EMBL" id="JBBPBN010000018">
    <property type="protein sequence ID" value="KAK9018904.1"/>
    <property type="molecule type" value="Genomic_DNA"/>
</dbReference>
<evidence type="ECO:0000259" key="2">
    <source>
        <dbReference type="Pfam" id="PF20167"/>
    </source>
</evidence>
<evidence type="ECO:0000313" key="4">
    <source>
        <dbReference type="Proteomes" id="UP001396334"/>
    </source>
</evidence>
<comment type="caution">
    <text evidence="3">The sequence shown here is derived from an EMBL/GenBank/DDBJ whole genome shotgun (WGS) entry which is preliminary data.</text>
</comment>
<dbReference type="Pfam" id="PF20167">
    <property type="entry name" value="Transposase_32"/>
    <property type="match status" value="1"/>
</dbReference>
<name>A0ABR2S1W3_9ROSI</name>
<dbReference type="InterPro" id="IPR046796">
    <property type="entry name" value="Transposase_32_dom"/>
</dbReference>
<evidence type="ECO:0000313" key="3">
    <source>
        <dbReference type="EMBL" id="KAK9018904.1"/>
    </source>
</evidence>
<sequence>MPTMLKGTMLQTYEAGGYPPIQQQSTPSSICQTTCRASVSSIRALEDVDYDIIKDQLCLPGTTWNITGKNPGTVSRPQLLPEVKLWNTFIKRNLMPTSHNQTVDRTRLVLINAIIIGFKFNVGDVIARELSEACQNDKGILAFPCIISALCCRAVVPSRLIEKYTKLRSDWTGKEYMRKMDLTDVVPLQTVMPTPPASHQSSTETPTPSPVDAQNDPPAANCWDIIRKK</sequence>
<feature type="compositionally biased region" description="Polar residues" evidence="1">
    <location>
        <begin position="197"/>
        <end position="206"/>
    </location>
</feature>
<evidence type="ECO:0000256" key="1">
    <source>
        <dbReference type="SAM" id="MobiDB-lite"/>
    </source>
</evidence>
<protein>
    <recommendedName>
        <fullName evidence="2">Putative plant transposon protein domain-containing protein</fullName>
    </recommendedName>
</protein>
<keyword evidence="4" id="KW-1185">Reference proteome</keyword>
<feature type="region of interest" description="Disordered" evidence="1">
    <location>
        <begin position="190"/>
        <end position="223"/>
    </location>
</feature>
<organism evidence="3 4">
    <name type="scientific">Hibiscus sabdariffa</name>
    <name type="common">roselle</name>
    <dbReference type="NCBI Taxonomy" id="183260"/>
    <lineage>
        <taxon>Eukaryota</taxon>
        <taxon>Viridiplantae</taxon>
        <taxon>Streptophyta</taxon>
        <taxon>Embryophyta</taxon>
        <taxon>Tracheophyta</taxon>
        <taxon>Spermatophyta</taxon>
        <taxon>Magnoliopsida</taxon>
        <taxon>eudicotyledons</taxon>
        <taxon>Gunneridae</taxon>
        <taxon>Pentapetalae</taxon>
        <taxon>rosids</taxon>
        <taxon>malvids</taxon>
        <taxon>Malvales</taxon>
        <taxon>Malvaceae</taxon>
        <taxon>Malvoideae</taxon>
        <taxon>Hibiscus</taxon>
    </lineage>
</organism>